<proteinExistence type="predicted"/>
<accession>A0AAD0W9C9</accession>
<dbReference type="InterPro" id="IPR038765">
    <property type="entry name" value="Papain-like_cys_pep_sf"/>
</dbReference>
<evidence type="ECO:0000313" key="2">
    <source>
        <dbReference type="Proteomes" id="UP000259465"/>
    </source>
</evidence>
<dbReference type="SUPFAM" id="SSF54001">
    <property type="entry name" value="Cysteine proteinases"/>
    <property type="match status" value="1"/>
</dbReference>
<keyword evidence="2" id="KW-1185">Reference proteome</keyword>
<protein>
    <submittedName>
        <fullName evidence="1">Uncharacterized protein</fullName>
    </submittedName>
</protein>
<gene>
    <name evidence="1" type="ORF">D1345_14565</name>
</gene>
<name>A0AAD0W9C9_9NEIS</name>
<dbReference type="AlphaFoldDB" id="A0AAD0W9C9"/>
<dbReference type="KEGG" id="crz:D1345_14565"/>
<organism evidence="1 2">
    <name type="scientific">Chromobacterium rhizoryzae</name>
    <dbReference type="NCBI Taxonomy" id="1778675"/>
    <lineage>
        <taxon>Bacteria</taxon>
        <taxon>Pseudomonadati</taxon>
        <taxon>Pseudomonadota</taxon>
        <taxon>Betaproteobacteria</taxon>
        <taxon>Neisseriales</taxon>
        <taxon>Chromobacteriaceae</taxon>
        <taxon>Chromobacterium</taxon>
    </lineage>
</organism>
<evidence type="ECO:0000313" key="1">
    <source>
        <dbReference type="EMBL" id="AXT47336.1"/>
    </source>
</evidence>
<reference evidence="1 2" key="1">
    <citation type="submission" date="2018-08" db="EMBL/GenBank/DDBJ databases">
        <title>Complete genome sequence of JP2-74.</title>
        <authorList>
            <person name="Wu L."/>
        </authorList>
    </citation>
    <scope>NUCLEOTIDE SEQUENCE [LARGE SCALE GENOMIC DNA]</scope>
    <source>
        <strain evidence="1 2">JP2-74</strain>
    </source>
</reference>
<dbReference type="Proteomes" id="UP000259465">
    <property type="component" value="Chromosome"/>
</dbReference>
<dbReference type="EMBL" id="CP031968">
    <property type="protein sequence ID" value="AXT47336.1"/>
    <property type="molecule type" value="Genomic_DNA"/>
</dbReference>
<sequence>MLKSLVNITSIEGDGKFPGNANSSCTGQVLTWFRALSGNLKSGTGLSESLLSPQQQATQLHFEQLNNGNTRILASIAEKTVNMRGQNSAENIKDKTPWSGKYKLYIIASSKGSGHALGVYFPWTGRVQFYDPNLLVCEMKKDDDIYALLSQWVRMYDGLDAPESIWGHEDLYVIPESKLKTAYIV</sequence>